<dbReference type="InterPro" id="IPR013766">
    <property type="entry name" value="Thioredoxin_domain"/>
</dbReference>
<dbReference type="PANTHER" id="PTHR45815">
    <property type="entry name" value="PROTEIN DISULFIDE-ISOMERASE A6"/>
    <property type="match status" value="1"/>
</dbReference>
<evidence type="ECO:0000256" key="1">
    <source>
        <dbReference type="SAM" id="Phobius"/>
    </source>
</evidence>
<proteinExistence type="predicted"/>
<reference evidence="3" key="1">
    <citation type="journal article" date="2020" name="Nature">
        <title>Giant virus diversity and host interactions through global metagenomics.</title>
        <authorList>
            <person name="Schulz F."/>
            <person name="Roux S."/>
            <person name="Paez-Espino D."/>
            <person name="Jungbluth S."/>
            <person name="Walsh D.A."/>
            <person name="Denef V.J."/>
            <person name="McMahon K.D."/>
            <person name="Konstantinidis K.T."/>
            <person name="Eloe-Fadrosh E.A."/>
            <person name="Kyrpides N.C."/>
            <person name="Woyke T."/>
        </authorList>
    </citation>
    <scope>NUCLEOTIDE SEQUENCE</scope>
    <source>
        <strain evidence="3">GVMAG-M-3300023174-134</strain>
    </source>
</reference>
<keyword evidence="1" id="KW-0472">Membrane</keyword>
<dbReference type="PROSITE" id="PS51352">
    <property type="entry name" value="THIOREDOXIN_2"/>
    <property type="match status" value="1"/>
</dbReference>
<dbReference type="AlphaFoldDB" id="A0A6C0DDT0"/>
<dbReference type="InterPro" id="IPR036249">
    <property type="entry name" value="Thioredoxin-like_sf"/>
</dbReference>
<evidence type="ECO:0000313" key="3">
    <source>
        <dbReference type="EMBL" id="QHT14109.1"/>
    </source>
</evidence>
<dbReference type="CDD" id="cd02961">
    <property type="entry name" value="PDI_a_family"/>
    <property type="match status" value="1"/>
</dbReference>
<dbReference type="PANTHER" id="PTHR45815:SF3">
    <property type="entry name" value="PROTEIN DISULFIDE-ISOMERASE A6"/>
    <property type="match status" value="1"/>
</dbReference>
<feature type="domain" description="Thioredoxin" evidence="2">
    <location>
        <begin position="25"/>
        <end position="156"/>
    </location>
</feature>
<dbReference type="Gene3D" id="3.40.30.10">
    <property type="entry name" value="Glutaredoxin"/>
    <property type="match status" value="1"/>
</dbReference>
<keyword evidence="1" id="KW-0812">Transmembrane</keyword>
<dbReference type="SUPFAM" id="SSF52833">
    <property type="entry name" value="Thioredoxin-like"/>
    <property type="match status" value="1"/>
</dbReference>
<dbReference type="GO" id="GO:0015035">
    <property type="term" value="F:protein-disulfide reductase activity"/>
    <property type="evidence" value="ECO:0007669"/>
    <property type="project" value="TreeGrafter"/>
</dbReference>
<dbReference type="GO" id="GO:0005788">
    <property type="term" value="C:endoplasmic reticulum lumen"/>
    <property type="evidence" value="ECO:0007669"/>
    <property type="project" value="TreeGrafter"/>
</dbReference>
<accession>A0A6C0DDT0</accession>
<organism evidence="3">
    <name type="scientific">viral metagenome</name>
    <dbReference type="NCBI Taxonomy" id="1070528"/>
    <lineage>
        <taxon>unclassified sequences</taxon>
        <taxon>metagenomes</taxon>
        <taxon>organismal metagenomes</taxon>
    </lineage>
</organism>
<protein>
    <recommendedName>
        <fullName evidence="2">Thioredoxin domain-containing protein</fullName>
    </recommendedName>
</protein>
<dbReference type="GO" id="GO:0034976">
    <property type="term" value="P:response to endoplasmic reticulum stress"/>
    <property type="evidence" value="ECO:0007669"/>
    <property type="project" value="TreeGrafter"/>
</dbReference>
<keyword evidence="1" id="KW-1133">Transmembrane helix</keyword>
<evidence type="ECO:0000259" key="2">
    <source>
        <dbReference type="PROSITE" id="PS51352"/>
    </source>
</evidence>
<name>A0A6C0DDT0_9ZZZZ</name>
<sequence>MANIVDIFRRLISPYYYYIISIIVLIIFLYVTYYAYTNIYSKSEPNKFKDVANANRRNKEVTIFFFHVDWCPHCKKALPEWNTFKAQNDGKQVNGYLVKCVDLNCTNETSDITRAINEYNIDSYPTVKMLKENQKIEFDSKITSTALDSFVITMLND</sequence>
<dbReference type="Pfam" id="PF00085">
    <property type="entry name" value="Thioredoxin"/>
    <property type="match status" value="1"/>
</dbReference>
<feature type="transmembrane region" description="Helical" evidence="1">
    <location>
        <begin position="15"/>
        <end position="36"/>
    </location>
</feature>
<dbReference type="EMBL" id="MN739578">
    <property type="protein sequence ID" value="QHT14109.1"/>
    <property type="molecule type" value="Genomic_DNA"/>
</dbReference>